<accession>B9M2G1</accession>
<evidence type="ECO:0000313" key="2">
    <source>
        <dbReference type="EMBL" id="ACM19340.1"/>
    </source>
</evidence>
<feature type="transmembrane region" description="Helical" evidence="1">
    <location>
        <begin position="89"/>
        <end position="108"/>
    </location>
</feature>
<dbReference type="STRING" id="316067.Geob_0978"/>
<reference evidence="2 3" key="1">
    <citation type="submission" date="2009-01" db="EMBL/GenBank/DDBJ databases">
        <title>Complete sequence of Geobacter sp. FRC-32.</title>
        <authorList>
            <consortium name="US DOE Joint Genome Institute"/>
            <person name="Lucas S."/>
            <person name="Copeland A."/>
            <person name="Lapidus A."/>
            <person name="Glavina del Rio T."/>
            <person name="Dalin E."/>
            <person name="Tice H."/>
            <person name="Bruce D."/>
            <person name="Goodwin L."/>
            <person name="Pitluck S."/>
            <person name="Saunders E."/>
            <person name="Brettin T."/>
            <person name="Detter J.C."/>
            <person name="Han C."/>
            <person name="Larimer F."/>
            <person name="Land M."/>
            <person name="Hauser L."/>
            <person name="Kyrpides N."/>
            <person name="Ovchinnikova G."/>
            <person name="Kostka J."/>
            <person name="Richardson P."/>
        </authorList>
    </citation>
    <scope>NUCLEOTIDE SEQUENCE [LARGE SCALE GENOMIC DNA]</scope>
    <source>
        <strain evidence="3">DSM 22248 / JCM 15807 / FRC-32</strain>
    </source>
</reference>
<dbReference type="Proteomes" id="UP000007721">
    <property type="component" value="Chromosome"/>
</dbReference>
<evidence type="ECO:0000313" key="3">
    <source>
        <dbReference type="Proteomes" id="UP000007721"/>
    </source>
</evidence>
<keyword evidence="3" id="KW-1185">Reference proteome</keyword>
<proteinExistence type="predicted"/>
<keyword evidence="1" id="KW-0472">Membrane</keyword>
<keyword evidence="1" id="KW-1133">Transmembrane helix</keyword>
<dbReference type="AlphaFoldDB" id="B9M2G1"/>
<keyword evidence="1" id="KW-0812">Transmembrane</keyword>
<evidence type="ECO:0000256" key="1">
    <source>
        <dbReference type="SAM" id="Phobius"/>
    </source>
</evidence>
<gene>
    <name evidence="2" type="ordered locus">Geob_0978</name>
</gene>
<dbReference type="EMBL" id="CP001390">
    <property type="protein sequence ID" value="ACM19340.1"/>
    <property type="molecule type" value="Genomic_DNA"/>
</dbReference>
<sequence>MELSEKKFLGVLIALGITFMPFIIFHETGSVSGSLKVVSVPLLCFLPVAWLAIKFNLYEMTEFSKKYSKLIGYLLICILMLVVKKIPHLIQIYLVLFALFCICLGYYLKFIKRKF</sequence>
<feature type="transmembrane region" description="Helical" evidence="1">
    <location>
        <begin position="37"/>
        <end position="55"/>
    </location>
</feature>
<dbReference type="KEGG" id="geo:Geob_0978"/>
<feature type="transmembrane region" description="Helical" evidence="1">
    <location>
        <begin position="67"/>
        <end position="83"/>
    </location>
</feature>
<name>B9M2G1_GEODF</name>
<dbReference type="HOGENOM" id="CLU_2105456_0_0_7"/>
<organism evidence="2 3">
    <name type="scientific">Geotalea daltonii (strain DSM 22248 / JCM 15807 / FRC-32)</name>
    <name type="common">Geobacter daltonii</name>
    <dbReference type="NCBI Taxonomy" id="316067"/>
    <lineage>
        <taxon>Bacteria</taxon>
        <taxon>Pseudomonadati</taxon>
        <taxon>Thermodesulfobacteriota</taxon>
        <taxon>Desulfuromonadia</taxon>
        <taxon>Geobacterales</taxon>
        <taxon>Geobacteraceae</taxon>
        <taxon>Geotalea</taxon>
    </lineage>
</organism>
<protein>
    <submittedName>
        <fullName evidence="2">Uncharacterized protein</fullName>
    </submittedName>
</protein>
<feature type="transmembrane region" description="Helical" evidence="1">
    <location>
        <begin position="7"/>
        <end position="25"/>
    </location>
</feature>